<feature type="compositionally biased region" description="Pro residues" evidence="1">
    <location>
        <begin position="48"/>
        <end position="59"/>
    </location>
</feature>
<feature type="region of interest" description="Disordered" evidence="1">
    <location>
        <begin position="41"/>
        <end position="111"/>
    </location>
</feature>
<evidence type="ECO:0000313" key="2">
    <source>
        <dbReference type="EMBL" id="GMG17416.1"/>
    </source>
</evidence>
<reference evidence="2" key="1">
    <citation type="submission" date="2023-04" db="EMBL/GenBank/DDBJ databases">
        <title>Phytophthora fragariaefolia NBRC 109709.</title>
        <authorList>
            <person name="Ichikawa N."/>
            <person name="Sato H."/>
            <person name="Tonouchi N."/>
        </authorList>
    </citation>
    <scope>NUCLEOTIDE SEQUENCE</scope>
    <source>
        <strain evidence="2">NBRC 109709</strain>
    </source>
</reference>
<feature type="region of interest" description="Disordered" evidence="1">
    <location>
        <begin position="253"/>
        <end position="281"/>
    </location>
</feature>
<evidence type="ECO:0000313" key="3">
    <source>
        <dbReference type="Proteomes" id="UP001165121"/>
    </source>
</evidence>
<accession>A0A9W6YPK9</accession>
<organism evidence="2 3">
    <name type="scientific">Phytophthora fragariaefolia</name>
    <dbReference type="NCBI Taxonomy" id="1490495"/>
    <lineage>
        <taxon>Eukaryota</taxon>
        <taxon>Sar</taxon>
        <taxon>Stramenopiles</taxon>
        <taxon>Oomycota</taxon>
        <taxon>Peronosporomycetes</taxon>
        <taxon>Peronosporales</taxon>
        <taxon>Peronosporaceae</taxon>
        <taxon>Phytophthora</taxon>
    </lineage>
</organism>
<dbReference type="Proteomes" id="UP001165121">
    <property type="component" value="Unassembled WGS sequence"/>
</dbReference>
<sequence>MLEGHLSTLTLDSPVASLSSSSAPTLAVLVPVILAESADRHSAQRDIPLPPGATAPAPPEDGITVVQDTATTQEARRAEAGSEHQHQGSTGGTALRSTSRPRQPGPQRAGTIPPVAARYQAALGAYNLLAAGSDSDSEPDAADMEKDGAPSPPRLPLGGATNATPIQVDPGPSDIRDGSDDVDMDAGAPEPTGHLSIEAGRASNVRWLPGSGAPDAPFPDVDITAPNHQPAGTQALSFPAMSPRGSGLGPVDFHSPSSETNPSQVPFWRETSPADSAPRESGEIVAETFPSTGAQLDMEGFILENVVPPVRSYGSNYRDWIGSLYGHPISVPANA</sequence>
<dbReference type="AlphaFoldDB" id="A0A9W6YPK9"/>
<name>A0A9W6YPK9_9STRA</name>
<keyword evidence="3" id="KW-1185">Reference proteome</keyword>
<dbReference type="EMBL" id="BSXT01019009">
    <property type="protein sequence ID" value="GMG17416.1"/>
    <property type="molecule type" value="Genomic_DNA"/>
</dbReference>
<feature type="region of interest" description="Disordered" evidence="1">
    <location>
        <begin position="131"/>
        <end position="195"/>
    </location>
</feature>
<proteinExistence type="predicted"/>
<evidence type="ECO:0000256" key="1">
    <source>
        <dbReference type="SAM" id="MobiDB-lite"/>
    </source>
</evidence>
<comment type="caution">
    <text evidence="2">The sequence shown here is derived from an EMBL/GenBank/DDBJ whole genome shotgun (WGS) entry which is preliminary data.</text>
</comment>
<protein>
    <submittedName>
        <fullName evidence="2">Unnamed protein product</fullName>
    </submittedName>
</protein>
<feature type="compositionally biased region" description="Basic and acidic residues" evidence="1">
    <location>
        <begin position="74"/>
        <end position="86"/>
    </location>
</feature>
<gene>
    <name evidence="2" type="ORF">Pfra01_003014700</name>
</gene>
<feature type="compositionally biased region" description="Polar residues" evidence="1">
    <location>
        <begin position="255"/>
        <end position="264"/>
    </location>
</feature>